<keyword evidence="3" id="KW-1185">Reference proteome</keyword>
<accession>A0A061DT58</accession>
<dbReference type="STRING" id="3641.A0A061DT58"/>
<evidence type="ECO:0000256" key="1">
    <source>
        <dbReference type="SAM" id="SignalP"/>
    </source>
</evidence>
<evidence type="ECO:0000313" key="2">
    <source>
        <dbReference type="EMBL" id="EOX95261.1"/>
    </source>
</evidence>
<evidence type="ECO:0000313" key="3">
    <source>
        <dbReference type="Proteomes" id="UP000026915"/>
    </source>
</evidence>
<organism evidence="2 3">
    <name type="scientific">Theobroma cacao</name>
    <name type="common">Cacao</name>
    <name type="synonym">Cocoa</name>
    <dbReference type="NCBI Taxonomy" id="3641"/>
    <lineage>
        <taxon>Eukaryota</taxon>
        <taxon>Viridiplantae</taxon>
        <taxon>Streptophyta</taxon>
        <taxon>Embryophyta</taxon>
        <taxon>Tracheophyta</taxon>
        <taxon>Spermatophyta</taxon>
        <taxon>Magnoliopsida</taxon>
        <taxon>eudicotyledons</taxon>
        <taxon>Gunneridae</taxon>
        <taxon>Pentapetalae</taxon>
        <taxon>rosids</taxon>
        <taxon>malvids</taxon>
        <taxon>Malvales</taxon>
        <taxon>Malvaceae</taxon>
        <taxon>Byttnerioideae</taxon>
        <taxon>Theobroma</taxon>
    </lineage>
</organism>
<dbReference type="PANTHER" id="PTHR35702">
    <property type="entry name" value="EXPRESSED PROTEIN"/>
    <property type="match status" value="1"/>
</dbReference>
<dbReference type="PANTHER" id="PTHR35702:SF1">
    <property type="entry name" value="EXPRESSED PROTEIN"/>
    <property type="match status" value="1"/>
</dbReference>
<reference evidence="2 3" key="1">
    <citation type="journal article" date="2013" name="Genome Biol.">
        <title>The genome sequence of the most widely cultivated cacao type and its use to identify candidate genes regulating pod color.</title>
        <authorList>
            <person name="Motamayor J.C."/>
            <person name="Mockaitis K."/>
            <person name="Schmutz J."/>
            <person name="Haiminen N."/>
            <person name="Iii D.L."/>
            <person name="Cornejo O."/>
            <person name="Findley S.D."/>
            <person name="Zheng P."/>
            <person name="Utro F."/>
            <person name="Royaert S."/>
            <person name="Saski C."/>
            <person name="Jenkins J."/>
            <person name="Podicheti R."/>
            <person name="Zhao M."/>
            <person name="Scheffler B.E."/>
            <person name="Stack J.C."/>
            <person name="Feltus F.A."/>
            <person name="Mustiga G.M."/>
            <person name="Amores F."/>
            <person name="Phillips W."/>
            <person name="Marelli J.P."/>
            <person name="May G.D."/>
            <person name="Shapiro H."/>
            <person name="Ma J."/>
            <person name="Bustamante C.D."/>
            <person name="Schnell R.J."/>
            <person name="Main D."/>
            <person name="Gilbert D."/>
            <person name="Parida L."/>
            <person name="Kuhn D.N."/>
        </authorList>
    </citation>
    <scope>NUCLEOTIDE SEQUENCE [LARGE SCALE GENOMIC DNA]</scope>
    <source>
        <strain evidence="3">cv. Matina 1-6</strain>
    </source>
</reference>
<dbReference type="AlphaFoldDB" id="A0A061DT58"/>
<dbReference type="HOGENOM" id="CLU_088762_0_0_1"/>
<feature type="signal peptide" evidence="1">
    <location>
        <begin position="1"/>
        <end position="29"/>
    </location>
</feature>
<keyword evidence="1" id="KW-0732">Signal</keyword>
<name>A0A061DT58_THECC</name>
<dbReference type="Gramene" id="EOX95261">
    <property type="protein sequence ID" value="EOX95261"/>
    <property type="gene ID" value="TCM_004810"/>
</dbReference>
<dbReference type="InParanoid" id="A0A061DT58"/>
<dbReference type="EMBL" id="CM001879">
    <property type="protein sequence ID" value="EOX95261.1"/>
    <property type="molecule type" value="Genomic_DNA"/>
</dbReference>
<sequence>MNFLRSGKVQPVLFIFILIIVLTAKKCRELNDDEQALHKTRPQQYNCFDMRTGSALCIAEAAMKAYYLMSYNLDPEQRSKPGVPFVSKHNLAPYVGSGWDLFGSLPFQSRPKGEVASKAIGAFIGDNVGRFVAEKLVGGETNYIAAKDAWGRNKVRLAFVSGSLLGGYVGREVGVMAYDVYHGFEHLYNYLFHHPEAKSPSPALDREL</sequence>
<feature type="chain" id="PRO_5001600599" evidence="1">
    <location>
        <begin position="30"/>
        <end position="208"/>
    </location>
</feature>
<proteinExistence type="predicted"/>
<gene>
    <name evidence="2" type="ORF">TCM_004810</name>
</gene>
<dbReference type="Proteomes" id="UP000026915">
    <property type="component" value="Chromosome 1"/>
</dbReference>
<protein>
    <submittedName>
        <fullName evidence="2">Uncharacterized protein</fullName>
    </submittedName>
</protein>